<keyword evidence="2" id="KW-1185">Reference proteome</keyword>
<accession>A0ACC2RY03</accession>
<gene>
    <name evidence="1" type="ORF">DSO57_1009345</name>
</gene>
<comment type="caution">
    <text evidence="1">The sequence shown here is derived from an EMBL/GenBank/DDBJ whole genome shotgun (WGS) entry which is preliminary data.</text>
</comment>
<sequence>MTLINPLPRLSNHKMNYIIFTAVLTAYLGIGGHQPTNAQFDPEPQRPKGILYNEPTHLNSMVLNPWAPLASSCPTPNLATFVIPAAMLLYLAVSLRQYKILAKAFCQSVNFYPIVYALNSFEPPNLTSYVTKVLSSILGYYNSPLICCMGVRPPLCCFWGPILSSDKAIDHDAYIKNLANHIIDIQATVYTSAYKTKMLELSPDNAGHSFLPKFNIGDHVLYYHHRVEGSAHKLDTL</sequence>
<organism evidence="1 2">
    <name type="scientific">Entomophthora muscae</name>
    <dbReference type="NCBI Taxonomy" id="34485"/>
    <lineage>
        <taxon>Eukaryota</taxon>
        <taxon>Fungi</taxon>
        <taxon>Fungi incertae sedis</taxon>
        <taxon>Zoopagomycota</taxon>
        <taxon>Entomophthoromycotina</taxon>
        <taxon>Entomophthoromycetes</taxon>
        <taxon>Entomophthorales</taxon>
        <taxon>Entomophthoraceae</taxon>
        <taxon>Entomophthora</taxon>
    </lineage>
</organism>
<name>A0ACC2RY03_9FUNG</name>
<reference evidence="1" key="1">
    <citation type="submission" date="2022-04" db="EMBL/GenBank/DDBJ databases">
        <title>Genome of the entomopathogenic fungus Entomophthora muscae.</title>
        <authorList>
            <person name="Elya C."/>
            <person name="Lovett B.R."/>
            <person name="Lee E."/>
            <person name="Macias A.M."/>
            <person name="Hajek A.E."/>
            <person name="De Bivort B.L."/>
            <person name="Kasson M.T."/>
            <person name="De Fine Licht H.H."/>
            <person name="Stajich J.E."/>
        </authorList>
    </citation>
    <scope>NUCLEOTIDE SEQUENCE</scope>
    <source>
        <strain evidence="1">Berkeley</strain>
    </source>
</reference>
<dbReference type="Proteomes" id="UP001165960">
    <property type="component" value="Unassembled WGS sequence"/>
</dbReference>
<protein>
    <submittedName>
        <fullName evidence="1">Uncharacterized protein</fullName>
    </submittedName>
</protein>
<evidence type="ECO:0000313" key="2">
    <source>
        <dbReference type="Proteomes" id="UP001165960"/>
    </source>
</evidence>
<proteinExistence type="predicted"/>
<dbReference type="EMBL" id="QTSX02006419">
    <property type="protein sequence ID" value="KAJ9054927.1"/>
    <property type="molecule type" value="Genomic_DNA"/>
</dbReference>
<evidence type="ECO:0000313" key="1">
    <source>
        <dbReference type="EMBL" id="KAJ9054927.1"/>
    </source>
</evidence>